<evidence type="ECO:0000313" key="8">
    <source>
        <dbReference type="EMBL" id="KNF05496.1"/>
    </source>
</evidence>
<reference evidence="9" key="1">
    <citation type="submission" date="2014-03" db="EMBL/GenBank/DDBJ databases">
        <title>The Genome Sequence of Puccinia striiformis f. sp. tritici PST-78.</title>
        <authorList>
            <consortium name="The Broad Institute Genome Sequencing Platform"/>
            <person name="Cuomo C."/>
            <person name="Hulbert S."/>
            <person name="Chen X."/>
            <person name="Walker B."/>
            <person name="Young S.K."/>
            <person name="Zeng Q."/>
            <person name="Gargeya S."/>
            <person name="Fitzgerald M."/>
            <person name="Haas B."/>
            <person name="Abouelleil A."/>
            <person name="Alvarado L."/>
            <person name="Arachchi H.M."/>
            <person name="Berlin A.M."/>
            <person name="Chapman S.B."/>
            <person name="Goldberg J."/>
            <person name="Griggs A."/>
            <person name="Gujja S."/>
            <person name="Hansen M."/>
            <person name="Howarth C."/>
            <person name="Imamovic A."/>
            <person name="Larimer J."/>
            <person name="McCowan C."/>
            <person name="Montmayeur A."/>
            <person name="Murphy C."/>
            <person name="Neiman D."/>
            <person name="Pearson M."/>
            <person name="Priest M."/>
            <person name="Roberts A."/>
            <person name="Saif S."/>
            <person name="Shea T."/>
            <person name="Sisk P."/>
            <person name="Sykes S."/>
            <person name="Wortman J."/>
            <person name="Nusbaum C."/>
            <person name="Birren B."/>
        </authorList>
    </citation>
    <scope>NUCLEOTIDE SEQUENCE [LARGE SCALE GENOMIC DNA]</scope>
    <source>
        <strain evidence="9">race PST-78</strain>
    </source>
</reference>
<dbReference type="AlphaFoldDB" id="A0A0L0W1W7"/>
<evidence type="ECO:0000256" key="2">
    <source>
        <dbReference type="ARBA" id="ARBA00022448"/>
    </source>
</evidence>
<keyword evidence="9" id="KW-1185">Reference proteome</keyword>
<dbReference type="GO" id="GO:0005743">
    <property type="term" value="C:mitochondrial inner membrane"/>
    <property type="evidence" value="ECO:0007669"/>
    <property type="project" value="UniProtKB-SubCell"/>
</dbReference>
<dbReference type="PANTHER" id="PTHR13094">
    <property type="entry name" value="NADH-UBIQUINONE OXIDOREDUCTASE PDSW SUBUNIT"/>
    <property type="match status" value="1"/>
</dbReference>
<evidence type="ECO:0008006" key="10">
    <source>
        <dbReference type="Google" id="ProtNLM"/>
    </source>
</evidence>
<keyword evidence="4" id="KW-0999">Mitochondrion inner membrane</keyword>
<keyword evidence="7" id="KW-0472">Membrane</keyword>
<gene>
    <name evidence="8" type="ORF">PSTG_01307</name>
</gene>
<name>A0A0L0W1W7_9BASI</name>
<evidence type="ECO:0000256" key="4">
    <source>
        <dbReference type="ARBA" id="ARBA00022792"/>
    </source>
</evidence>
<evidence type="ECO:0000256" key="3">
    <source>
        <dbReference type="ARBA" id="ARBA00022660"/>
    </source>
</evidence>
<dbReference type="STRING" id="1165861.A0A0L0W1W7"/>
<evidence type="ECO:0000256" key="7">
    <source>
        <dbReference type="ARBA" id="ARBA00023136"/>
    </source>
</evidence>
<keyword evidence="6" id="KW-0496">Mitochondrion</keyword>
<organism evidence="8 9">
    <name type="scientific">Puccinia striiformis f. sp. tritici PST-78</name>
    <dbReference type="NCBI Taxonomy" id="1165861"/>
    <lineage>
        <taxon>Eukaryota</taxon>
        <taxon>Fungi</taxon>
        <taxon>Dikarya</taxon>
        <taxon>Basidiomycota</taxon>
        <taxon>Pucciniomycotina</taxon>
        <taxon>Pucciniomycetes</taxon>
        <taxon>Pucciniales</taxon>
        <taxon>Pucciniaceae</taxon>
        <taxon>Puccinia</taxon>
    </lineage>
</organism>
<comment type="subcellular location">
    <subcellularLocation>
        <location evidence="1">Mitochondrion inner membrane</location>
        <topology evidence="1">Peripheral membrane protein</topology>
        <orientation evidence="1">Matrix side</orientation>
    </subcellularLocation>
</comment>
<dbReference type="EMBL" id="AJIL01000007">
    <property type="protein sequence ID" value="KNF05496.1"/>
    <property type="molecule type" value="Genomic_DNA"/>
</dbReference>
<accession>A0A0L0W1W7</accession>
<protein>
    <recommendedName>
        <fullName evidence="10">NADH-ubiquinone oxidoreductase 12 kDa subunit</fullName>
    </recommendedName>
</protein>
<keyword evidence="5" id="KW-0249">Electron transport</keyword>
<feature type="non-terminal residue" evidence="8">
    <location>
        <position position="1"/>
    </location>
</feature>
<evidence type="ECO:0000313" key="9">
    <source>
        <dbReference type="Proteomes" id="UP000054564"/>
    </source>
</evidence>
<dbReference type="OrthoDB" id="10252718at2759"/>
<dbReference type="Proteomes" id="UP000054564">
    <property type="component" value="Unassembled WGS sequence"/>
</dbReference>
<sequence length="120" mass="13844">PSARWLIPTRYTTESLGEPSLSNISISKAPVSINSVMRLTLEEALQLKEARDKKIREDWIRVMEMRINQEKLAECYRTEGVNSYEQCAHLAQTVISQIPEGRIRGFRLLEERRANQKPSS</sequence>
<dbReference type="InterPro" id="IPR039993">
    <property type="entry name" value="NDUFB10"/>
</dbReference>
<keyword evidence="3" id="KW-0679">Respiratory chain</keyword>
<dbReference type="PANTHER" id="PTHR13094:SF1">
    <property type="entry name" value="NADH DEHYDROGENASE [UBIQUINONE] 1 BETA SUBCOMPLEX SUBUNIT 10"/>
    <property type="match status" value="1"/>
</dbReference>
<keyword evidence="2" id="KW-0813">Transport</keyword>
<proteinExistence type="predicted"/>
<evidence type="ECO:0000256" key="1">
    <source>
        <dbReference type="ARBA" id="ARBA00004443"/>
    </source>
</evidence>
<evidence type="ECO:0000256" key="5">
    <source>
        <dbReference type="ARBA" id="ARBA00022982"/>
    </source>
</evidence>
<evidence type="ECO:0000256" key="6">
    <source>
        <dbReference type="ARBA" id="ARBA00023128"/>
    </source>
</evidence>
<comment type="caution">
    <text evidence="8">The sequence shown here is derived from an EMBL/GenBank/DDBJ whole genome shotgun (WGS) entry which is preliminary data.</text>
</comment>